<comment type="caution">
    <text evidence="2">The sequence shown here is derived from an EMBL/GenBank/DDBJ whole genome shotgun (WGS) entry which is preliminary data.</text>
</comment>
<dbReference type="PANTHER" id="PTHR30222:SF17">
    <property type="entry name" value="SPERMIDINE_PUTRESCINE-BINDING PERIPLASMIC PROTEIN"/>
    <property type="match status" value="1"/>
</dbReference>
<dbReference type="AlphaFoldDB" id="A0A9D4UGR1"/>
<evidence type="ECO:0000313" key="2">
    <source>
        <dbReference type="EMBL" id="KAI5067580.1"/>
    </source>
</evidence>
<dbReference type="PANTHER" id="PTHR30222">
    <property type="entry name" value="SPERMIDINE/PUTRESCINE-BINDING PERIPLASMIC PROTEIN"/>
    <property type="match status" value="1"/>
</dbReference>
<dbReference type="Proteomes" id="UP000886520">
    <property type="component" value="Chromosome 17"/>
</dbReference>
<protein>
    <submittedName>
        <fullName evidence="2">Uncharacterized protein</fullName>
    </submittedName>
</protein>
<proteinExistence type="predicted"/>
<accession>A0A9D4UGR1</accession>
<dbReference type="SUPFAM" id="SSF53850">
    <property type="entry name" value="Periplasmic binding protein-like II"/>
    <property type="match status" value="1"/>
</dbReference>
<gene>
    <name evidence="2" type="ORF">GOP47_0018108</name>
</gene>
<dbReference type="Pfam" id="PF13343">
    <property type="entry name" value="SBP_bac_6"/>
    <property type="match status" value="1"/>
</dbReference>
<reference evidence="2" key="1">
    <citation type="submission" date="2021-01" db="EMBL/GenBank/DDBJ databases">
        <title>Adiantum capillus-veneris genome.</title>
        <authorList>
            <person name="Fang Y."/>
            <person name="Liao Q."/>
        </authorList>
    </citation>
    <scope>NUCLEOTIDE SEQUENCE</scope>
    <source>
        <strain evidence="2">H3</strain>
        <tissue evidence="2">Leaf</tissue>
    </source>
</reference>
<evidence type="ECO:0000256" key="1">
    <source>
        <dbReference type="ARBA" id="ARBA00022729"/>
    </source>
</evidence>
<keyword evidence="3" id="KW-1185">Reference proteome</keyword>
<dbReference type="OrthoDB" id="10266693at2759"/>
<dbReference type="Gene3D" id="3.40.190.10">
    <property type="entry name" value="Periplasmic binding protein-like II"/>
    <property type="match status" value="1"/>
</dbReference>
<dbReference type="CDD" id="cd13661">
    <property type="entry name" value="PBP2_PotD_PotF_like_1"/>
    <property type="match status" value="1"/>
</dbReference>
<organism evidence="2 3">
    <name type="scientific">Adiantum capillus-veneris</name>
    <name type="common">Maidenhair fern</name>
    <dbReference type="NCBI Taxonomy" id="13818"/>
    <lineage>
        <taxon>Eukaryota</taxon>
        <taxon>Viridiplantae</taxon>
        <taxon>Streptophyta</taxon>
        <taxon>Embryophyta</taxon>
        <taxon>Tracheophyta</taxon>
        <taxon>Polypodiopsida</taxon>
        <taxon>Polypodiidae</taxon>
        <taxon>Polypodiales</taxon>
        <taxon>Pteridineae</taxon>
        <taxon>Pteridaceae</taxon>
        <taxon>Vittarioideae</taxon>
        <taxon>Adiantum</taxon>
    </lineage>
</organism>
<evidence type="ECO:0000313" key="3">
    <source>
        <dbReference type="Proteomes" id="UP000886520"/>
    </source>
</evidence>
<keyword evidence="1" id="KW-0732">Signal</keyword>
<name>A0A9D4UGR1_ADICA</name>
<dbReference type="EMBL" id="JABFUD020000017">
    <property type="protein sequence ID" value="KAI5067580.1"/>
    <property type="molecule type" value="Genomic_DNA"/>
</dbReference>
<sequence length="577" mass="65450">MKKGLFLFHLPQIKEKRDSALSLLGWWTSTRRRRDRGTDRARRRNTRLPARNIWQGMRRQQASGLPRHLPVLFRVQNTEEYECDAHEACIDSVFRTPRHYSIKRMQETLIGLSKSQSKSSFDKSSWIQNLEGAKLERSAEGNDMGKSSQEWGSVPFKLTVPLRVVSLRGSLPPIWFKDFLLSQGKRVRFSVEYQNSLNEIIIALRSAVEKKDVKPKSILAADLVTVGDSWLPLAVSGGLIEPIKDAEQQDWFKRLNVNWQAFVRRDQYGDLTPEGLVWGVPYRWGSMVIAYKKDQFLKNNIPALEDWQDLWRPELKGQIAMVGSPREVVGAVLKSLGASYNAQDFDRDVKGGKEAVKQQFLALQKQVKVFDNVHYLKVFGSDEVWVAVGWSSDVIPVAKRMSNVQVVTPKSGVSLWADLWAIPAVNSVSTKRIGSRVHGASPLVHQWFDFCLQPVRSLPFKQGIFMGVSPLFYLEGDFETDAEQRGLIIDTLGAGTEHNSGVVKNDTAGPAMDTNMMEGMPPKHCLEKSEFLEPLSDKAVAEYRWLFSQVPEHQSFRKELVGKVRKLFTFSGGSSRK</sequence>